<dbReference type="EMBL" id="WIGN01000129">
    <property type="protein sequence ID" value="KAF6807807.1"/>
    <property type="molecule type" value="Genomic_DNA"/>
</dbReference>
<comment type="caution">
    <text evidence="1">The sequence shown here is derived from an EMBL/GenBank/DDBJ whole genome shotgun (WGS) entry which is preliminary data.</text>
</comment>
<proteinExistence type="predicted"/>
<reference evidence="1 2" key="1">
    <citation type="journal article" date="2020" name="Phytopathology">
        <title>Genome Sequence Resources of Colletotrichum truncatum, C. plurivorum, C. musicola, and C. sojae: Four Species Pathogenic to Soybean (Glycine max).</title>
        <authorList>
            <person name="Rogerio F."/>
            <person name="Boufleur T.R."/>
            <person name="Ciampi-Guillardi M."/>
            <person name="Sukno S.A."/>
            <person name="Thon M.R."/>
            <person name="Massola Junior N.S."/>
            <person name="Baroncelli R."/>
        </authorList>
    </citation>
    <scope>NUCLEOTIDE SEQUENCE [LARGE SCALE GENOMIC DNA]</scope>
    <source>
        <strain evidence="1 2">LFN0009</strain>
    </source>
</reference>
<accession>A0A8H6J797</accession>
<evidence type="ECO:0000313" key="2">
    <source>
        <dbReference type="Proteomes" id="UP000652219"/>
    </source>
</evidence>
<name>A0A8H6J797_9PEZI</name>
<organism evidence="1 2">
    <name type="scientific">Colletotrichum sojae</name>
    <dbReference type="NCBI Taxonomy" id="2175907"/>
    <lineage>
        <taxon>Eukaryota</taxon>
        <taxon>Fungi</taxon>
        <taxon>Dikarya</taxon>
        <taxon>Ascomycota</taxon>
        <taxon>Pezizomycotina</taxon>
        <taxon>Sordariomycetes</taxon>
        <taxon>Hypocreomycetidae</taxon>
        <taxon>Glomerellales</taxon>
        <taxon>Glomerellaceae</taxon>
        <taxon>Colletotrichum</taxon>
        <taxon>Colletotrichum orchidearum species complex</taxon>
    </lineage>
</organism>
<dbReference type="Proteomes" id="UP000652219">
    <property type="component" value="Unassembled WGS sequence"/>
</dbReference>
<evidence type="ECO:0000313" key="1">
    <source>
        <dbReference type="EMBL" id="KAF6807807.1"/>
    </source>
</evidence>
<protein>
    <submittedName>
        <fullName evidence="1">Uncharacterized protein</fullName>
    </submittedName>
</protein>
<dbReference type="AlphaFoldDB" id="A0A8H6J797"/>
<keyword evidence="2" id="KW-1185">Reference proteome</keyword>
<sequence>MAATTTTRKGKSRAASIITRAGTTRSRHWVLGTGHWALGTGHWALGTGHWALGTGQAENVGNLQGKAGTPHEHRWTIQAGMSWTITIRRNRRHRH</sequence>
<gene>
    <name evidence="1" type="ORF">CSOJ01_07929</name>
</gene>